<dbReference type="Proteomes" id="UP000308730">
    <property type="component" value="Unassembled WGS sequence"/>
</dbReference>
<evidence type="ECO:0000313" key="2">
    <source>
        <dbReference type="Proteomes" id="UP000308730"/>
    </source>
</evidence>
<dbReference type="EMBL" id="SGPM01000511">
    <property type="protein sequence ID" value="THH20028.1"/>
    <property type="molecule type" value="Genomic_DNA"/>
</dbReference>
<accession>A0A4S4M6A9</accession>
<protein>
    <submittedName>
        <fullName evidence="1">Uncharacterized protein</fullName>
    </submittedName>
</protein>
<reference evidence="1 2" key="1">
    <citation type="submission" date="2019-02" db="EMBL/GenBank/DDBJ databases">
        <title>Genome sequencing of the rare red list fungi Antrodiella citrinella (Flaviporus citrinellus).</title>
        <authorList>
            <person name="Buettner E."/>
            <person name="Kellner H."/>
        </authorList>
    </citation>
    <scope>NUCLEOTIDE SEQUENCE [LARGE SCALE GENOMIC DNA]</scope>
    <source>
        <strain evidence="1 2">DSM 108506</strain>
    </source>
</reference>
<comment type="caution">
    <text evidence="1">The sequence shown here is derived from an EMBL/GenBank/DDBJ whole genome shotgun (WGS) entry which is preliminary data.</text>
</comment>
<organism evidence="1 2">
    <name type="scientific">Antrodiella citrinella</name>
    <dbReference type="NCBI Taxonomy" id="2447956"/>
    <lineage>
        <taxon>Eukaryota</taxon>
        <taxon>Fungi</taxon>
        <taxon>Dikarya</taxon>
        <taxon>Basidiomycota</taxon>
        <taxon>Agaricomycotina</taxon>
        <taxon>Agaricomycetes</taxon>
        <taxon>Polyporales</taxon>
        <taxon>Steccherinaceae</taxon>
        <taxon>Antrodiella</taxon>
    </lineage>
</organism>
<sequence>MFEYLGLPLRLLPKCPYVRPLSPLSFLSTLTDVDTGYLTDNERNVNPQDAEAAQILRAFSQDRFMYRDELAQFINSGNFWHQGDFVIPEADSVTTKCNEGGQV</sequence>
<proteinExistence type="predicted"/>
<keyword evidence="2" id="KW-1185">Reference proteome</keyword>
<evidence type="ECO:0000313" key="1">
    <source>
        <dbReference type="EMBL" id="THH20028.1"/>
    </source>
</evidence>
<name>A0A4S4M6A9_9APHY</name>
<gene>
    <name evidence="1" type="ORF">EUX98_g8665</name>
</gene>
<dbReference type="AlphaFoldDB" id="A0A4S4M6A9"/>